<dbReference type="Proteomes" id="UP001176806">
    <property type="component" value="Unassembled WGS sequence"/>
</dbReference>
<name>A0ABT8WQJ8_9FLAO</name>
<evidence type="ECO:0000256" key="1">
    <source>
        <dbReference type="SAM" id="SignalP"/>
    </source>
</evidence>
<evidence type="ECO:0000313" key="4">
    <source>
        <dbReference type="Proteomes" id="UP001176806"/>
    </source>
</evidence>
<dbReference type="PROSITE" id="PS51257">
    <property type="entry name" value="PROKAR_LIPOPROTEIN"/>
    <property type="match status" value="1"/>
</dbReference>
<dbReference type="InterPro" id="IPR025388">
    <property type="entry name" value="Alginate_export_dom"/>
</dbReference>
<reference evidence="3" key="1">
    <citation type="submission" date="2023-07" db="EMBL/GenBank/DDBJ databases">
        <title>Two novel species in the genus Flavivirga.</title>
        <authorList>
            <person name="Kwon K."/>
        </authorList>
    </citation>
    <scope>NUCLEOTIDE SEQUENCE</scope>
    <source>
        <strain evidence="3">KACC 14158</strain>
    </source>
</reference>
<accession>A0ABT8WQJ8</accession>
<feature type="signal peptide" evidence="1">
    <location>
        <begin position="1"/>
        <end position="21"/>
    </location>
</feature>
<dbReference type="EMBL" id="JAUOEL010000004">
    <property type="protein sequence ID" value="MDO5975192.1"/>
    <property type="molecule type" value="Genomic_DNA"/>
</dbReference>
<dbReference type="InterPro" id="IPR053728">
    <property type="entry name" value="Alginate_Permeability_Chnl"/>
</dbReference>
<evidence type="ECO:0000259" key="2">
    <source>
        <dbReference type="Pfam" id="PF13372"/>
    </source>
</evidence>
<organism evidence="3 4">
    <name type="scientific">Flavivirga jejuensis</name>
    <dbReference type="NCBI Taxonomy" id="870487"/>
    <lineage>
        <taxon>Bacteria</taxon>
        <taxon>Pseudomonadati</taxon>
        <taxon>Bacteroidota</taxon>
        <taxon>Flavobacteriia</taxon>
        <taxon>Flavobacteriales</taxon>
        <taxon>Flavobacteriaceae</taxon>
        <taxon>Flavivirga</taxon>
    </lineage>
</organism>
<sequence length="428" mass="47270">MKKQYVILGLLLAGCLNFAQAQFTLDGEFRPRTEYRNGFGSLIADDADAGFGISTRVRLNTGYKTDTYKVFVSLQDIMVWGENRQILPYDQNNSFAVFQAWAEINLGEGFSTKIGRQVLSYDDQRILGGLDWAQQGRNHDAALLKYAKNGFALDFALAFNQDYSNPTGFVSTGTEYATTGLFSYKTMQMLHLNKKWENFTGSLLLLNNGFQKYDDTDAPDGVNNLTTVGTHLNFKKGKFGLAANAYLQTGERQGSVDVKGAYLLGLDLTYKASPKVGLGAGLEIISGNDADAGETSAFFPLYGTNHKFNGFMDYFYVSNHAEPTQIGLFDVHVSANFKLNDTSNLMIKALNFSGEQELTSGEKSLGTEVDLVYSKAFKGYKLVVGYSQMFASDGMYELKGVTEDAASDIQNWGWAMLVLKPKFLNGTK</sequence>
<proteinExistence type="predicted"/>
<keyword evidence="1" id="KW-0732">Signal</keyword>
<dbReference type="RefSeq" id="WP_303302364.1">
    <property type="nucleotide sequence ID" value="NZ_BAABDA010000035.1"/>
</dbReference>
<dbReference type="Pfam" id="PF13372">
    <property type="entry name" value="Alginate_exp"/>
    <property type="match status" value="1"/>
</dbReference>
<protein>
    <submittedName>
        <fullName evidence="3">Alginate export family protein</fullName>
    </submittedName>
</protein>
<gene>
    <name evidence="3" type="ORF">Q4Q40_13420</name>
</gene>
<feature type="domain" description="Alginate export" evidence="2">
    <location>
        <begin position="25"/>
        <end position="390"/>
    </location>
</feature>
<dbReference type="Gene3D" id="2.40.160.100">
    <property type="match status" value="1"/>
</dbReference>
<keyword evidence="4" id="KW-1185">Reference proteome</keyword>
<dbReference type="SUPFAM" id="SSF56935">
    <property type="entry name" value="Porins"/>
    <property type="match status" value="1"/>
</dbReference>
<feature type="chain" id="PRO_5047217723" evidence="1">
    <location>
        <begin position="22"/>
        <end position="428"/>
    </location>
</feature>
<evidence type="ECO:0000313" key="3">
    <source>
        <dbReference type="EMBL" id="MDO5975192.1"/>
    </source>
</evidence>
<comment type="caution">
    <text evidence="3">The sequence shown here is derived from an EMBL/GenBank/DDBJ whole genome shotgun (WGS) entry which is preliminary data.</text>
</comment>